<keyword evidence="3" id="KW-0862">Zinc</keyword>
<dbReference type="SUPFAM" id="SSF57845">
    <property type="entry name" value="B-box zinc-binding domain"/>
    <property type="match status" value="1"/>
</dbReference>
<evidence type="ECO:0000256" key="1">
    <source>
        <dbReference type="ARBA" id="ARBA00022723"/>
    </source>
</evidence>
<dbReference type="OrthoDB" id="128536at2759"/>
<dbReference type="PROSITE" id="PS00518">
    <property type="entry name" value="ZF_RING_1"/>
    <property type="match status" value="1"/>
</dbReference>
<dbReference type="GO" id="GO:0008270">
    <property type="term" value="F:zinc ion binding"/>
    <property type="evidence" value="ECO:0007669"/>
    <property type="project" value="UniProtKB-KW"/>
</dbReference>
<dbReference type="Proteomes" id="UP000437017">
    <property type="component" value="Unassembled WGS sequence"/>
</dbReference>
<evidence type="ECO:0000256" key="2">
    <source>
        <dbReference type="ARBA" id="ARBA00022771"/>
    </source>
</evidence>
<dbReference type="EMBL" id="SGJD01013028">
    <property type="protein sequence ID" value="KAB0388701.1"/>
    <property type="molecule type" value="Genomic_DNA"/>
</dbReference>
<feature type="domain" description="B box-type" evidence="5">
    <location>
        <begin position="75"/>
        <end position="116"/>
    </location>
</feature>
<protein>
    <recommendedName>
        <fullName evidence="5">B box-type domain-containing protein</fullName>
    </recommendedName>
</protein>
<name>A0A643BL53_BALPH</name>
<feature type="non-terminal residue" evidence="6">
    <location>
        <position position="1"/>
    </location>
</feature>
<dbReference type="InterPro" id="IPR013083">
    <property type="entry name" value="Znf_RING/FYVE/PHD"/>
</dbReference>
<dbReference type="Pfam" id="PF15227">
    <property type="entry name" value="zf-C3HC4_4"/>
    <property type="match status" value="1"/>
</dbReference>
<dbReference type="PROSITE" id="PS50119">
    <property type="entry name" value="ZF_BBOX"/>
    <property type="match status" value="1"/>
</dbReference>
<dbReference type="Gene3D" id="3.30.40.10">
    <property type="entry name" value="Zinc/RING finger domain, C3HC4 (zinc finger)"/>
    <property type="match status" value="1"/>
</dbReference>
<keyword evidence="2 4" id="KW-0863">Zinc-finger</keyword>
<dbReference type="AlphaFoldDB" id="A0A643BL53"/>
<evidence type="ECO:0000313" key="7">
    <source>
        <dbReference type="Proteomes" id="UP000437017"/>
    </source>
</evidence>
<dbReference type="SUPFAM" id="SSF57850">
    <property type="entry name" value="RING/U-box"/>
    <property type="match status" value="1"/>
</dbReference>
<dbReference type="PANTHER" id="PTHR24103">
    <property type="entry name" value="E3 UBIQUITIN-PROTEIN LIGASE TRIM"/>
    <property type="match status" value="1"/>
</dbReference>
<comment type="caution">
    <text evidence="6">The sequence shown here is derived from an EMBL/GenBank/DDBJ whole genome shotgun (WGS) entry which is preliminary data.</text>
</comment>
<reference evidence="6 7" key="1">
    <citation type="journal article" date="2019" name="PLoS ONE">
        <title>Genomic analyses reveal an absence of contemporary introgressive admixture between fin whales and blue whales, despite known hybrids.</title>
        <authorList>
            <person name="Westbury M.V."/>
            <person name="Petersen B."/>
            <person name="Lorenzen E.D."/>
        </authorList>
    </citation>
    <scope>NUCLEOTIDE SEQUENCE [LARGE SCALE GENOMIC DNA]</scope>
    <source>
        <strain evidence="6">FinWhale-01</strain>
    </source>
</reference>
<organism evidence="6 7">
    <name type="scientific">Balaenoptera physalus</name>
    <name type="common">Fin whale</name>
    <name type="synonym">Balaena physalus</name>
    <dbReference type="NCBI Taxonomy" id="9770"/>
    <lineage>
        <taxon>Eukaryota</taxon>
        <taxon>Metazoa</taxon>
        <taxon>Chordata</taxon>
        <taxon>Craniata</taxon>
        <taxon>Vertebrata</taxon>
        <taxon>Euteleostomi</taxon>
        <taxon>Mammalia</taxon>
        <taxon>Eutheria</taxon>
        <taxon>Laurasiatheria</taxon>
        <taxon>Artiodactyla</taxon>
        <taxon>Whippomorpha</taxon>
        <taxon>Cetacea</taxon>
        <taxon>Mysticeti</taxon>
        <taxon>Balaenopteridae</taxon>
        <taxon>Balaenoptera</taxon>
    </lineage>
</organism>
<accession>A0A643BL53</accession>
<evidence type="ECO:0000256" key="4">
    <source>
        <dbReference type="PROSITE-ProRule" id="PRU00024"/>
    </source>
</evidence>
<evidence type="ECO:0000256" key="3">
    <source>
        <dbReference type="ARBA" id="ARBA00022833"/>
    </source>
</evidence>
<evidence type="ECO:0000259" key="5">
    <source>
        <dbReference type="PROSITE" id="PS50119"/>
    </source>
</evidence>
<evidence type="ECO:0000313" key="6">
    <source>
        <dbReference type="EMBL" id="KAB0388701.1"/>
    </source>
</evidence>
<proteinExistence type="predicted"/>
<gene>
    <name evidence="6" type="ORF">E2I00_002050</name>
</gene>
<dbReference type="InterPro" id="IPR000315">
    <property type="entry name" value="Znf_B-box"/>
</dbReference>
<keyword evidence="7" id="KW-1185">Reference proteome</keyword>
<keyword evidence="1" id="KW-0479">Metal-binding</keyword>
<dbReference type="InterPro" id="IPR050143">
    <property type="entry name" value="TRIM/RBCC"/>
</dbReference>
<sequence length="248" mass="28767">GVHDSPGIGTRGIYYPICVDNLKDPVTINCGHSFCCSCINMTWKDLEHQEQTQLSHLTEIANLLQIRRSMWKGQEENSVCEKHNQFLTLVCGKNLEVLCTQCCFSIQHQKHYNCPIMKAASHHRKILECTVEPLKSDMEQVEKPANQLNVRNQVKCRREEINSECEQFRLFLQNQQEDILRQMEDEEMDILTKLYENFVTFTGHASILKHLLREVGESCHDVRTTTLRMWLDYPCKLVCSFCSPIDSG</sequence>
<dbReference type="InterPro" id="IPR017907">
    <property type="entry name" value="Znf_RING_CS"/>
</dbReference>
<dbReference type="Gene3D" id="3.30.160.60">
    <property type="entry name" value="Classic Zinc Finger"/>
    <property type="match status" value="1"/>
</dbReference>